<gene>
    <name evidence="1" type="ORF">Tsubulata_041437</name>
</gene>
<proteinExistence type="predicted"/>
<evidence type="ECO:0000313" key="2">
    <source>
        <dbReference type="Proteomes" id="UP001141552"/>
    </source>
</evidence>
<comment type="caution">
    <text evidence="1">The sequence shown here is derived from an EMBL/GenBank/DDBJ whole genome shotgun (WGS) entry which is preliminary data.</text>
</comment>
<protein>
    <submittedName>
        <fullName evidence="1">Uncharacterized protein</fullName>
    </submittedName>
</protein>
<organism evidence="1 2">
    <name type="scientific">Turnera subulata</name>
    <dbReference type="NCBI Taxonomy" id="218843"/>
    <lineage>
        <taxon>Eukaryota</taxon>
        <taxon>Viridiplantae</taxon>
        <taxon>Streptophyta</taxon>
        <taxon>Embryophyta</taxon>
        <taxon>Tracheophyta</taxon>
        <taxon>Spermatophyta</taxon>
        <taxon>Magnoliopsida</taxon>
        <taxon>eudicotyledons</taxon>
        <taxon>Gunneridae</taxon>
        <taxon>Pentapetalae</taxon>
        <taxon>rosids</taxon>
        <taxon>fabids</taxon>
        <taxon>Malpighiales</taxon>
        <taxon>Passifloraceae</taxon>
        <taxon>Turnera</taxon>
    </lineage>
</organism>
<name>A0A9Q0JMX5_9ROSI</name>
<reference evidence="1" key="1">
    <citation type="submission" date="2022-02" db="EMBL/GenBank/DDBJ databases">
        <authorList>
            <person name="Henning P.M."/>
            <person name="McCubbin A.G."/>
            <person name="Shore J.S."/>
        </authorList>
    </citation>
    <scope>NUCLEOTIDE SEQUENCE</scope>
    <source>
        <strain evidence="1">F60SS</strain>
        <tissue evidence="1">Leaves</tissue>
    </source>
</reference>
<accession>A0A9Q0JMX5</accession>
<dbReference type="AlphaFoldDB" id="A0A9Q0JMX5"/>
<dbReference type="EMBL" id="JAKUCV010000842">
    <property type="protein sequence ID" value="KAJ4848671.1"/>
    <property type="molecule type" value="Genomic_DNA"/>
</dbReference>
<reference evidence="1" key="2">
    <citation type="journal article" date="2023" name="Plants (Basel)">
        <title>Annotation of the Turnera subulata (Passifloraceae) Draft Genome Reveals the S-Locus Evolved after the Divergence of Turneroideae from Passifloroideae in a Stepwise Manner.</title>
        <authorList>
            <person name="Henning P.M."/>
            <person name="Roalson E.H."/>
            <person name="Mir W."/>
            <person name="McCubbin A.G."/>
            <person name="Shore J.S."/>
        </authorList>
    </citation>
    <scope>NUCLEOTIDE SEQUENCE</scope>
    <source>
        <strain evidence="1">F60SS</strain>
    </source>
</reference>
<evidence type="ECO:0000313" key="1">
    <source>
        <dbReference type="EMBL" id="KAJ4848671.1"/>
    </source>
</evidence>
<sequence>MPAVAIFPREERGHQRGVEDEAYRVVHPCVFAEGAVAAFVAYDPDTRHECSLDEPVEGPSHIVEWGGKDGDVSLGNVEKSRANGEVISKVGQRADKGAVEAMGRNGFLECGKREWRLVTGDSHSLLLLAVLLFIFIC</sequence>
<dbReference type="Proteomes" id="UP001141552">
    <property type="component" value="Unassembled WGS sequence"/>
</dbReference>
<keyword evidence="2" id="KW-1185">Reference proteome</keyword>